<feature type="compositionally biased region" description="Polar residues" evidence="1">
    <location>
        <begin position="10"/>
        <end position="20"/>
    </location>
</feature>
<protein>
    <recommendedName>
        <fullName evidence="2">DUF7869 domain-containing protein</fullName>
    </recommendedName>
</protein>
<dbReference type="Proteomes" id="UP001633002">
    <property type="component" value="Unassembled WGS sequence"/>
</dbReference>
<comment type="caution">
    <text evidence="3">The sequence shown here is derived from an EMBL/GenBank/DDBJ whole genome shotgun (WGS) entry which is preliminary data.</text>
</comment>
<dbReference type="AlphaFoldDB" id="A0ABD3I9X6"/>
<dbReference type="PANTHER" id="PTHR33153">
    <property type="entry name" value="MYND-TYPE DOMAIN-CONTAINING PROTEIN"/>
    <property type="match status" value="1"/>
</dbReference>
<name>A0ABD3I9X6_9MARC</name>
<organism evidence="3 4">
    <name type="scientific">Riccia sorocarpa</name>
    <dbReference type="NCBI Taxonomy" id="122646"/>
    <lineage>
        <taxon>Eukaryota</taxon>
        <taxon>Viridiplantae</taxon>
        <taxon>Streptophyta</taxon>
        <taxon>Embryophyta</taxon>
        <taxon>Marchantiophyta</taxon>
        <taxon>Marchantiopsida</taxon>
        <taxon>Marchantiidae</taxon>
        <taxon>Marchantiales</taxon>
        <taxon>Ricciaceae</taxon>
        <taxon>Riccia</taxon>
    </lineage>
</organism>
<evidence type="ECO:0000256" key="1">
    <source>
        <dbReference type="SAM" id="MobiDB-lite"/>
    </source>
</evidence>
<gene>
    <name evidence="3" type="ORF">R1sor_017207</name>
</gene>
<dbReference type="EMBL" id="JBJQOH010000001">
    <property type="protein sequence ID" value="KAL3699185.1"/>
    <property type="molecule type" value="Genomic_DNA"/>
</dbReference>
<reference evidence="3 4" key="1">
    <citation type="submission" date="2024-09" db="EMBL/GenBank/DDBJ databases">
        <title>Chromosome-scale assembly of Riccia sorocarpa.</title>
        <authorList>
            <person name="Paukszto L."/>
        </authorList>
    </citation>
    <scope>NUCLEOTIDE SEQUENCE [LARGE SCALE GENOMIC DNA]</scope>
    <source>
        <strain evidence="3">LP-2024</strain>
        <tissue evidence="3">Aerial parts of the thallus</tissue>
    </source>
</reference>
<evidence type="ECO:0000259" key="2">
    <source>
        <dbReference type="Pfam" id="PF25273"/>
    </source>
</evidence>
<feature type="domain" description="DUF7869" evidence="2">
    <location>
        <begin position="33"/>
        <end position="73"/>
    </location>
</feature>
<dbReference type="PANTHER" id="PTHR33153:SF3">
    <property type="entry name" value="TRAFFICKING PROTEIN PARTICLE COMPLEX SUBUNIT 11 DOMAIN-CONTAINING PROTEIN"/>
    <property type="match status" value="1"/>
</dbReference>
<feature type="region of interest" description="Disordered" evidence="1">
    <location>
        <begin position="1"/>
        <end position="27"/>
    </location>
</feature>
<accession>A0ABD3I9X6</accession>
<proteinExistence type="predicted"/>
<dbReference type="Pfam" id="PF25273">
    <property type="entry name" value="DUF7869"/>
    <property type="match status" value="1"/>
</dbReference>
<evidence type="ECO:0000313" key="4">
    <source>
        <dbReference type="Proteomes" id="UP001633002"/>
    </source>
</evidence>
<keyword evidence="4" id="KW-1185">Reference proteome</keyword>
<evidence type="ECO:0000313" key="3">
    <source>
        <dbReference type="EMBL" id="KAL3699185.1"/>
    </source>
</evidence>
<dbReference type="InterPro" id="IPR057191">
    <property type="entry name" value="DUF7869"/>
</dbReference>
<sequence>MGSKGAIDSTYFQQHGNGNMPSARDTVRSPTFKKLPPVLMLQMDNSVKDNKNLHVLAFCSELVIRGVFETVEVIHKPSYSFIEVATYLLHYIVIVMLESPNRIARRLSLGKGGCPGYASPGRLSRGRLARPAVPRTHRQAVYSARPTKIYSLCFPQYFAGKFPHGRTHTRRCRRFVLEDVHKDVLSLPVLMAEIWDSEIMHPVPILLEEVVDYKSYVHGFLKPLEGHLKPLGFRFSMVNNVPVYRYQRRVDGPWIPEAGISLWKKVDGRYTVPNGEPLALKLPSSHPRLGDISPFISNLTDFLRTMYRDTTSEGYRKYSPVISYWKKDATQNGRDDTMVVLDELERELQDENNLMLEPYVGDPADRPKRAFIPLEDITEGKFVVLRPDDDFEKEVPRVVWLGRAIGAVVRETSDERNGEFLIEWWRPRHRKSTNATNKERYTDILVGQKDWEKDPGYFTPEWINATAAIYSWKYRSKGDVPQSARLNPLAKAAIEAYFQMLDLVE</sequence>